<dbReference type="AlphaFoldDB" id="A0A1S9N6J7"/>
<protein>
    <submittedName>
        <fullName evidence="1">Uncharacterized protein</fullName>
    </submittedName>
</protein>
<name>A0A1S9N6J7_CLOBE</name>
<organism evidence="1 2">
    <name type="scientific">Clostridium beijerinckii</name>
    <name type="common">Clostridium MP</name>
    <dbReference type="NCBI Taxonomy" id="1520"/>
    <lineage>
        <taxon>Bacteria</taxon>
        <taxon>Bacillati</taxon>
        <taxon>Bacillota</taxon>
        <taxon>Clostridia</taxon>
        <taxon>Eubacteriales</taxon>
        <taxon>Clostridiaceae</taxon>
        <taxon>Clostridium</taxon>
    </lineage>
</organism>
<evidence type="ECO:0000313" key="2">
    <source>
        <dbReference type="Proteomes" id="UP000190959"/>
    </source>
</evidence>
<accession>A0A1S9N6J7</accession>
<gene>
    <name evidence="1" type="ORF">CBEIBR21_09125</name>
</gene>
<dbReference type="RefSeq" id="WP_078115337.1">
    <property type="nucleotide sequence ID" value="NZ_MWMH01000003.1"/>
</dbReference>
<comment type="caution">
    <text evidence="1">The sequence shown here is derived from an EMBL/GenBank/DDBJ whole genome shotgun (WGS) entry which is preliminary data.</text>
</comment>
<dbReference type="EMBL" id="MWMH01000003">
    <property type="protein sequence ID" value="OOP73187.1"/>
    <property type="molecule type" value="Genomic_DNA"/>
</dbReference>
<reference evidence="1 2" key="1">
    <citation type="submission" date="2017-02" db="EMBL/GenBank/DDBJ databases">
        <title>Genome sequence of Clostridium beijerinckii Br21.</title>
        <authorList>
            <person name="Fonseca B.C."/>
            <person name="Guazzaroni M.E."/>
            <person name="Riano-Pachon D.M."/>
            <person name="Reginatto V."/>
        </authorList>
    </citation>
    <scope>NUCLEOTIDE SEQUENCE [LARGE SCALE GENOMIC DNA]</scope>
    <source>
        <strain evidence="1 2">Br21</strain>
    </source>
</reference>
<dbReference type="Proteomes" id="UP000190959">
    <property type="component" value="Unassembled WGS sequence"/>
</dbReference>
<proteinExistence type="predicted"/>
<sequence>MRKYFMEETVYALEQISKLYHFIWPSILALRNYKNKVDEYVKDNPEVSENMLNKLFAEDFEYNGIDFHKAIINKTWEEHLEDFAIVLLTNAFAIYEGWLSEICEVTEFNGYTNSYGKFIKYEKVFQFPSNGNNGIGRALNELNNTRCDAMIDSFYANTVNNKKYSLNKIENLLICYRFFKELRNSFIHNGGICDKKLFDSYNFYQRIANISLLGVKEVPNVNPVILNEPITLDIRGVVGLTDVIIRMIITIDAEISKSEFGLRYFMKKWIDGCEIGRTMKKDKEKRKIQFHRYIQRLGFPVTHDIDKLIGYFENSSLQFRPITV</sequence>
<evidence type="ECO:0000313" key="1">
    <source>
        <dbReference type="EMBL" id="OOP73187.1"/>
    </source>
</evidence>